<name>A0ABV2J8R5_9FIRM</name>
<dbReference type="InterPro" id="IPR001537">
    <property type="entry name" value="SpoU_MeTrfase"/>
</dbReference>
<dbReference type="InterPro" id="IPR051259">
    <property type="entry name" value="rRNA_Methyltransferase"/>
</dbReference>
<comment type="caution">
    <text evidence="6">The sequence shown here is derived from an EMBL/GenBank/DDBJ whole genome shotgun (WGS) entry which is preliminary data.</text>
</comment>
<evidence type="ECO:0000313" key="6">
    <source>
        <dbReference type="EMBL" id="MET3616661.1"/>
    </source>
</evidence>
<dbReference type="Gene3D" id="3.40.1280.10">
    <property type="match status" value="1"/>
</dbReference>
<reference evidence="6 7" key="1">
    <citation type="submission" date="2024-06" db="EMBL/GenBank/DDBJ databases">
        <title>Genomic Encyclopedia of Type Strains, Phase IV (KMG-IV): sequencing the most valuable type-strain genomes for metagenomic binning, comparative biology and taxonomic classification.</title>
        <authorList>
            <person name="Goeker M."/>
        </authorList>
    </citation>
    <scope>NUCLEOTIDE SEQUENCE [LARGE SCALE GENOMIC DNA]</scope>
    <source>
        <strain evidence="6 7">DSM 21460</strain>
    </source>
</reference>
<evidence type="ECO:0000256" key="2">
    <source>
        <dbReference type="ARBA" id="ARBA00022603"/>
    </source>
</evidence>
<accession>A0ABV2J8R5</accession>
<dbReference type="SUPFAM" id="SSF75217">
    <property type="entry name" value="alpha/beta knot"/>
    <property type="match status" value="1"/>
</dbReference>
<organism evidence="6 7">
    <name type="scientific">Peptoniphilus olsenii</name>
    <dbReference type="NCBI Taxonomy" id="411570"/>
    <lineage>
        <taxon>Bacteria</taxon>
        <taxon>Bacillati</taxon>
        <taxon>Bacillota</taxon>
        <taxon>Tissierellia</taxon>
        <taxon>Tissierellales</taxon>
        <taxon>Peptoniphilaceae</taxon>
        <taxon>Peptoniphilus</taxon>
    </lineage>
</organism>
<keyword evidence="7" id="KW-1185">Reference proteome</keyword>
<dbReference type="Gene3D" id="3.30.1330.30">
    <property type="match status" value="1"/>
</dbReference>
<dbReference type="GO" id="GO:0008168">
    <property type="term" value="F:methyltransferase activity"/>
    <property type="evidence" value="ECO:0007669"/>
    <property type="project" value="UniProtKB-KW"/>
</dbReference>
<keyword evidence="3" id="KW-0808">Transferase</keyword>
<evidence type="ECO:0000313" key="7">
    <source>
        <dbReference type="Proteomes" id="UP001549162"/>
    </source>
</evidence>
<evidence type="ECO:0000259" key="4">
    <source>
        <dbReference type="Pfam" id="PF00588"/>
    </source>
</evidence>
<sequence>MIITSKNNETFKYFKKLKNKKYRQEEKLFMVEKPVVITEAEDFIPEYIVISESEYIENKFEDILKKYDSKKIYIFADNLFLSISDAITPPGIIAYYKHLDKKFNKKNGKYLYLDDIQEPGNLGGIIRSADALGLDGIILSPNCCDLYNPKTVRSSMSSIFRLPIYIMPKEELINLDFNLIATSIIESKNIRDYEFKDKDIVIIGNEAKGVSDFLMKKSEFSINIPISDRVNSLNANVAASIIIYEMTK</sequence>
<dbReference type="GO" id="GO:0032259">
    <property type="term" value="P:methylation"/>
    <property type="evidence" value="ECO:0007669"/>
    <property type="project" value="UniProtKB-KW"/>
</dbReference>
<keyword evidence="2 6" id="KW-0489">Methyltransferase</keyword>
<dbReference type="EMBL" id="JBEPMA010000001">
    <property type="protein sequence ID" value="MET3616661.1"/>
    <property type="molecule type" value="Genomic_DNA"/>
</dbReference>
<feature type="domain" description="MRM3-like substrate binding" evidence="5">
    <location>
        <begin position="8"/>
        <end position="94"/>
    </location>
</feature>
<dbReference type="RefSeq" id="WP_354366663.1">
    <property type="nucleotide sequence ID" value="NZ_JBEPMA010000001.1"/>
</dbReference>
<dbReference type="CDD" id="cd18095">
    <property type="entry name" value="SpoU-like_rRNA-MTase"/>
    <property type="match status" value="1"/>
</dbReference>
<evidence type="ECO:0000256" key="3">
    <source>
        <dbReference type="ARBA" id="ARBA00022679"/>
    </source>
</evidence>
<dbReference type="InterPro" id="IPR029064">
    <property type="entry name" value="Ribosomal_eL30-like_sf"/>
</dbReference>
<comment type="similarity">
    <text evidence="1">Belongs to the class IV-like SAM-binding methyltransferase superfamily. RNA methyltransferase TrmH family.</text>
</comment>
<feature type="domain" description="tRNA/rRNA methyltransferase SpoU type" evidence="4">
    <location>
        <begin position="110"/>
        <end position="244"/>
    </location>
</feature>
<evidence type="ECO:0000256" key="1">
    <source>
        <dbReference type="ARBA" id="ARBA00007228"/>
    </source>
</evidence>
<dbReference type="InterPro" id="IPR029028">
    <property type="entry name" value="Alpha/beta_knot_MTases"/>
</dbReference>
<dbReference type="PANTHER" id="PTHR43191">
    <property type="entry name" value="RRNA METHYLTRANSFERASE 3"/>
    <property type="match status" value="1"/>
</dbReference>
<dbReference type="Proteomes" id="UP001549162">
    <property type="component" value="Unassembled WGS sequence"/>
</dbReference>
<dbReference type="PANTHER" id="PTHR43191:SF2">
    <property type="entry name" value="RRNA METHYLTRANSFERASE 3, MITOCHONDRIAL"/>
    <property type="match status" value="1"/>
</dbReference>
<protein>
    <submittedName>
        <fullName evidence="6">TrmH family RNA methyltransferase</fullName>
    </submittedName>
</protein>
<gene>
    <name evidence="6" type="ORF">ABID14_000281</name>
</gene>
<proteinExistence type="inferred from homology"/>
<dbReference type="InterPro" id="IPR053888">
    <property type="entry name" value="MRM3-like_sub_bind"/>
</dbReference>
<dbReference type="SUPFAM" id="SSF55315">
    <property type="entry name" value="L30e-like"/>
    <property type="match status" value="1"/>
</dbReference>
<dbReference type="Pfam" id="PF00588">
    <property type="entry name" value="SpoU_methylase"/>
    <property type="match status" value="1"/>
</dbReference>
<evidence type="ECO:0000259" key="5">
    <source>
        <dbReference type="Pfam" id="PF22435"/>
    </source>
</evidence>
<dbReference type="InterPro" id="IPR029026">
    <property type="entry name" value="tRNA_m1G_MTases_N"/>
</dbReference>
<dbReference type="Pfam" id="PF22435">
    <property type="entry name" value="MRM3-like_sub_bind"/>
    <property type="match status" value="1"/>
</dbReference>